<feature type="transmembrane region" description="Helical" evidence="10">
    <location>
        <begin position="57"/>
        <end position="75"/>
    </location>
</feature>
<dbReference type="AlphaFoldDB" id="A0A6J4LFA4"/>
<feature type="region of interest" description="Disordered" evidence="9">
    <location>
        <begin position="515"/>
        <end position="535"/>
    </location>
</feature>
<evidence type="ECO:0000256" key="8">
    <source>
        <dbReference type="ARBA" id="ARBA00023136"/>
    </source>
</evidence>
<keyword evidence="5 12" id="KW-0418">Kinase</keyword>
<dbReference type="EMBL" id="CADCUJ010000010">
    <property type="protein sequence ID" value="CAA9330890.1"/>
    <property type="molecule type" value="Genomic_DNA"/>
</dbReference>
<evidence type="ECO:0000256" key="3">
    <source>
        <dbReference type="ARBA" id="ARBA00022679"/>
    </source>
</evidence>
<keyword evidence="3" id="KW-0808">Transferase</keyword>
<accession>A0A6J4LFA4</accession>
<sequence>MDNLDRIMIAGRTFTLTAVFGLGVILGVPAVISTSLIVALTGITSVLVCLKIRRARLWAVASETLIVAVVLGASLPDSLILLPYLVVLALIAGVAHGLLGVALVVTGQATTLAVLLATSAPPFDGFGAALEAFGPWLLTSFGAGVLGAWLKQIGLGPRPVSDASYESARRLLTQLRTVARRLSAGLDPFGMSAQLLSVVHDHLQDSQSAVFVRGEGDVLNPLSYSGLGAREALTPDHPVIQECWTRMEPTNAVVTSGRSDRRRWTVLPLRVGSRMIGVVVSASGETPAPDSLKQLMRAVDEQAMRIDTALAFDEVRMLATSDERRRLAREIHDGIAQEVASIGYLVDDLAASTAHPEQARRLRDLREELTRLVSELRLSIFDLRTEARAGAGLGEALSDYVRQVGSRSNMTVHLTLDESATRLTAGVEAELLRIAQEAITNARKHSKASNLWVDCRVRPPFARLEISDDGLGLRTARDDSFGLRIMQERASRIGATLSVGDRPGLQEPAGTLVTFSVGQESSHPPSAVSVERSPR</sequence>
<protein>
    <submittedName>
        <fullName evidence="12">Two-component system sensor histidine kinase</fullName>
    </submittedName>
</protein>
<evidence type="ECO:0000256" key="9">
    <source>
        <dbReference type="SAM" id="MobiDB-lite"/>
    </source>
</evidence>
<keyword evidence="4 10" id="KW-0812">Transmembrane</keyword>
<keyword evidence="2" id="KW-1003">Cell membrane</keyword>
<dbReference type="GO" id="GO:0000155">
    <property type="term" value="F:phosphorelay sensor kinase activity"/>
    <property type="evidence" value="ECO:0007669"/>
    <property type="project" value="InterPro"/>
</dbReference>
<dbReference type="PANTHER" id="PTHR24421">
    <property type="entry name" value="NITRATE/NITRITE SENSOR PROTEIN NARX-RELATED"/>
    <property type="match status" value="1"/>
</dbReference>
<evidence type="ECO:0000256" key="7">
    <source>
        <dbReference type="ARBA" id="ARBA00023012"/>
    </source>
</evidence>
<comment type="subcellular location">
    <subcellularLocation>
        <location evidence="1">Cell membrane</location>
        <topology evidence="1">Multi-pass membrane protein</topology>
    </subcellularLocation>
</comment>
<organism evidence="12">
    <name type="scientific">uncultured Nocardioidaceae bacterium</name>
    <dbReference type="NCBI Taxonomy" id="253824"/>
    <lineage>
        <taxon>Bacteria</taxon>
        <taxon>Bacillati</taxon>
        <taxon>Actinomycetota</taxon>
        <taxon>Actinomycetes</taxon>
        <taxon>Propionibacteriales</taxon>
        <taxon>Nocardioidaceae</taxon>
        <taxon>environmental samples</taxon>
    </lineage>
</organism>
<dbReference type="InterPro" id="IPR050482">
    <property type="entry name" value="Sensor_HK_TwoCompSys"/>
</dbReference>
<dbReference type="Pfam" id="PF02518">
    <property type="entry name" value="HATPase_c"/>
    <property type="match status" value="1"/>
</dbReference>
<dbReference type="InterPro" id="IPR003594">
    <property type="entry name" value="HATPase_dom"/>
</dbReference>
<dbReference type="InterPro" id="IPR029016">
    <property type="entry name" value="GAF-like_dom_sf"/>
</dbReference>
<dbReference type="GO" id="GO:0046983">
    <property type="term" value="F:protein dimerization activity"/>
    <property type="evidence" value="ECO:0007669"/>
    <property type="project" value="InterPro"/>
</dbReference>
<gene>
    <name evidence="12" type="ORF">AVDCRST_MAG72-319</name>
</gene>
<dbReference type="Pfam" id="PF07730">
    <property type="entry name" value="HisKA_3"/>
    <property type="match status" value="1"/>
</dbReference>
<evidence type="ECO:0000256" key="10">
    <source>
        <dbReference type="SAM" id="Phobius"/>
    </source>
</evidence>
<feature type="transmembrane region" description="Helical" evidence="10">
    <location>
        <begin position="32"/>
        <end position="50"/>
    </location>
</feature>
<evidence type="ECO:0000256" key="2">
    <source>
        <dbReference type="ARBA" id="ARBA00022475"/>
    </source>
</evidence>
<name>A0A6J4LFA4_9ACTN</name>
<evidence type="ECO:0000256" key="5">
    <source>
        <dbReference type="ARBA" id="ARBA00022777"/>
    </source>
</evidence>
<evidence type="ECO:0000313" key="12">
    <source>
        <dbReference type="EMBL" id="CAA9330890.1"/>
    </source>
</evidence>
<feature type="domain" description="Histidine kinase/HSP90-like ATPase" evidence="11">
    <location>
        <begin position="426"/>
        <end position="521"/>
    </location>
</feature>
<evidence type="ECO:0000256" key="1">
    <source>
        <dbReference type="ARBA" id="ARBA00004651"/>
    </source>
</evidence>
<feature type="compositionally biased region" description="Polar residues" evidence="9">
    <location>
        <begin position="515"/>
        <end position="524"/>
    </location>
</feature>
<dbReference type="InterPro" id="IPR036890">
    <property type="entry name" value="HATPase_C_sf"/>
</dbReference>
<dbReference type="Gene3D" id="3.30.565.10">
    <property type="entry name" value="Histidine kinase-like ATPase, C-terminal domain"/>
    <property type="match status" value="1"/>
</dbReference>
<feature type="transmembrane region" description="Helical" evidence="10">
    <location>
        <begin position="81"/>
        <end position="105"/>
    </location>
</feature>
<keyword evidence="6 10" id="KW-1133">Transmembrane helix</keyword>
<evidence type="ECO:0000256" key="6">
    <source>
        <dbReference type="ARBA" id="ARBA00022989"/>
    </source>
</evidence>
<keyword evidence="7" id="KW-0902">Two-component regulatory system</keyword>
<reference evidence="12" key="1">
    <citation type="submission" date="2020-02" db="EMBL/GenBank/DDBJ databases">
        <authorList>
            <person name="Meier V. D."/>
        </authorList>
    </citation>
    <scope>NUCLEOTIDE SEQUENCE</scope>
    <source>
        <strain evidence="12">AVDCRST_MAG72</strain>
    </source>
</reference>
<dbReference type="SMART" id="SM00387">
    <property type="entry name" value="HATPase_c"/>
    <property type="match status" value="1"/>
</dbReference>
<dbReference type="GO" id="GO:0005886">
    <property type="term" value="C:plasma membrane"/>
    <property type="evidence" value="ECO:0007669"/>
    <property type="project" value="UniProtKB-SubCell"/>
</dbReference>
<dbReference type="SUPFAM" id="SSF55781">
    <property type="entry name" value="GAF domain-like"/>
    <property type="match status" value="1"/>
</dbReference>
<dbReference type="InterPro" id="IPR011712">
    <property type="entry name" value="Sig_transdc_His_kin_sub3_dim/P"/>
</dbReference>
<keyword evidence="8 10" id="KW-0472">Membrane</keyword>
<dbReference type="Gene3D" id="1.20.5.1930">
    <property type="match status" value="1"/>
</dbReference>
<dbReference type="SUPFAM" id="SSF55874">
    <property type="entry name" value="ATPase domain of HSP90 chaperone/DNA topoisomerase II/histidine kinase"/>
    <property type="match status" value="1"/>
</dbReference>
<dbReference type="PANTHER" id="PTHR24421:SF37">
    <property type="entry name" value="SENSOR HISTIDINE KINASE NARS"/>
    <property type="match status" value="1"/>
</dbReference>
<proteinExistence type="predicted"/>
<evidence type="ECO:0000259" key="11">
    <source>
        <dbReference type="SMART" id="SM00387"/>
    </source>
</evidence>
<feature type="transmembrane region" description="Helical" evidence="10">
    <location>
        <begin position="126"/>
        <end position="150"/>
    </location>
</feature>
<dbReference type="CDD" id="cd16917">
    <property type="entry name" value="HATPase_UhpB-NarQ-NarX-like"/>
    <property type="match status" value="1"/>
</dbReference>
<dbReference type="Gene3D" id="3.30.450.40">
    <property type="match status" value="1"/>
</dbReference>
<feature type="transmembrane region" description="Helical" evidence="10">
    <location>
        <begin position="7"/>
        <end position="26"/>
    </location>
</feature>
<evidence type="ECO:0000256" key="4">
    <source>
        <dbReference type="ARBA" id="ARBA00022692"/>
    </source>
</evidence>